<dbReference type="InterPro" id="IPR027417">
    <property type="entry name" value="P-loop_NTPase"/>
</dbReference>
<evidence type="ECO:0000259" key="2">
    <source>
        <dbReference type="Pfam" id="PF24883"/>
    </source>
</evidence>
<dbReference type="SUPFAM" id="SSF52540">
    <property type="entry name" value="P-loop containing nucleoside triphosphate hydrolases"/>
    <property type="match status" value="1"/>
</dbReference>
<dbReference type="Proteomes" id="UP000663827">
    <property type="component" value="Unassembled WGS sequence"/>
</dbReference>
<reference evidence="3" key="1">
    <citation type="submission" date="2021-01" db="EMBL/GenBank/DDBJ databases">
        <authorList>
            <person name="Kaushik A."/>
        </authorList>
    </citation>
    <scope>NUCLEOTIDE SEQUENCE</scope>
    <source>
        <strain evidence="3">AG5</strain>
    </source>
</reference>
<name>A0A8H3HU84_9AGAM</name>
<sequence length="426" mass="47680">MTAKYQHEYETLRSELQDILEELNAHFEGPKAPKMTATIENLCNLSVQRSIESRITDPEDNEDRNDKIAKDSYLKTGLSPAVSAYYNSAQAIELKRGECTPSTRIGVLAHMNDWASMSGPGVGAVYWLNGMAGTGKTTIAYSLCAELDSKHQLAASFFCSRLLPECRDVNRIIPSISYQLAQYSLPFRATLLKVLEKDPDVHTRLPSVQFKSMIVEPLQEVRDTLPLNLVVVIDALDECENKESTRVILNVLFNHAVDLPIKFFVCSRPEPEIRDEMAEKMGDNKQSQLVLHELDTATVQTDIEQYLTIALARLNPSGADIAKLVEDAGVLFIYAATAVRYISDRNFSRNPHGRLQTVLNASGLGAKQKNKAIDELYTVILRAALHDEGMDGAERDDVLLLLHTVISLQEPLNTWTRGYNKRYHNS</sequence>
<feature type="domain" description="Nephrocystin 3-like N-terminal" evidence="2">
    <location>
        <begin position="111"/>
        <end position="268"/>
    </location>
</feature>
<dbReference type="AlphaFoldDB" id="A0A8H3HU84"/>
<organism evidence="3 4">
    <name type="scientific">Rhizoctonia solani</name>
    <dbReference type="NCBI Taxonomy" id="456999"/>
    <lineage>
        <taxon>Eukaryota</taxon>
        <taxon>Fungi</taxon>
        <taxon>Dikarya</taxon>
        <taxon>Basidiomycota</taxon>
        <taxon>Agaricomycotina</taxon>
        <taxon>Agaricomycetes</taxon>
        <taxon>Cantharellales</taxon>
        <taxon>Ceratobasidiaceae</taxon>
        <taxon>Rhizoctonia</taxon>
    </lineage>
</organism>
<dbReference type="EMBL" id="CAJNJQ010000430">
    <property type="protein sequence ID" value="CAE7077801.1"/>
    <property type="molecule type" value="Genomic_DNA"/>
</dbReference>
<comment type="caution">
    <text evidence="3">The sequence shown here is derived from an EMBL/GenBank/DDBJ whole genome shotgun (WGS) entry which is preliminary data.</text>
</comment>
<dbReference type="InterPro" id="IPR056884">
    <property type="entry name" value="NPHP3-like_N"/>
</dbReference>
<accession>A0A8H3HU84</accession>
<proteinExistence type="predicted"/>
<keyword evidence="1" id="KW-0677">Repeat</keyword>
<protein>
    <recommendedName>
        <fullName evidence="2">Nephrocystin 3-like N-terminal domain-containing protein</fullName>
    </recommendedName>
</protein>
<dbReference type="Gene3D" id="3.40.50.300">
    <property type="entry name" value="P-loop containing nucleotide triphosphate hydrolases"/>
    <property type="match status" value="1"/>
</dbReference>
<dbReference type="Pfam" id="PF24883">
    <property type="entry name" value="NPHP3_N"/>
    <property type="match status" value="1"/>
</dbReference>
<evidence type="ECO:0000313" key="3">
    <source>
        <dbReference type="EMBL" id="CAE7077801.1"/>
    </source>
</evidence>
<gene>
    <name evidence="3" type="ORF">RDB_LOCUS21392</name>
</gene>
<dbReference type="PANTHER" id="PTHR10039">
    <property type="entry name" value="AMELOGENIN"/>
    <property type="match status" value="1"/>
</dbReference>
<evidence type="ECO:0000256" key="1">
    <source>
        <dbReference type="ARBA" id="ARBA00022737"/>
    </source>
</evidence>
<evidence type="ECO:0000313" key="4">
    <source>
        <dbReference type="Proteomes" id="UP000663827"/>
    </source>
</evidence>